<dbReference type="EMBL" id="JBEFLD010000004">
    <property type="protein sequence ID" value="MEQ6290614.1"/>
    <property type="molecule type" value="Genomic_DNA"/>
</dbReference>
<accession>A0ABV1M303</accession>
<gene>
    <name evidence="1" type="ORF">ABNW52_08300</name>
</gene>
<evidence type="ECO:0000313" key="1">
    <source>
        <dbReference type="EMBL" id="MEQ6290614.1"/>
    </source>
</evidence>
<dbReference type="RefSeq" id="WP_349586266.1">
    <property type="nucleotide sequence ID" value="NZ_JBEFLD010000004.1"/>
</dbReference>
<proteinExistence type="predicted"/>
<protein>
    <submittedName>
        <fullName evidence="1">Uncharacterized protein</fullName>
    </submittedName>
</protein>
<dbReference type="Proteomes" id="UP001433638">
    <property type="component" value="Unassembled WGS sequence"/>
</dbReference>
<reference evidence="1" key="1">
    <citation type="submission" date="2024-06" db="EMBL/GenBank/DDBJ databases">
        <title>Genome sequence of Vogesella sp. MAHUQ-64.</title>
        <authorList>
            <person name="Huq M.A."/>
        </authorList>
    </citation>
    <scope>NUCLEOTIDE SEQUENCE</scope>
    <source>
        <strain evidence="1">MAHUQ-64</strain>
    </source>
</reference>
<evidence type="ECO:0000313" key="2">
    <source>
        <dbReference type="Proteomes" id="UP001433638"/>
    </source>
</evidence>
<keyword evidence="2" id="KW-1185">Reference proteome</keyword>
<name>A0ABV1M303_9NEIS</name>
<organism evidence="1 2">
    <name type="scientific">Vogesella oryzagri</name>
    <dbReference type="NCBI Taxonomy" id="3160864"/>
    <lineage>
        <taxon>Bacteria</taxon>
        <taxon>Pseudomonadati</taxon>
        <taxon>Pseudomonadota</taxon>
        <taxon>Betaproteobacteria</taxon>
        <taxon>Neisseriales</taxon>
        <taxon>Chromobacteriaceae</taxon>
        <taxon>Vogesella</taxon>
    </lineage>
</organism>
<comment type="caution">
    <text evidence="1">The sequence shown here is derived from an EMBL/GenBank/DDBJ whole genome shotgun (WGS) entry which is preliminary data.</text>
</comment>
<sequence length="338" mass="38035">MNNYTPDDEAPALSIATVATTLNVSSHIIKTLLRKEILIYVPDNYLAHRKRIDKQEVIDGKSVARLLHRLSSLNESVPNGKIVRFDHYGIDHAKRLDLLNEIDGEYIRIAAFNFTVGLPSLALSKTLRTIGERSSSLSIRKSAEFLEVYPDAIYRLIKAKLLTARGLDERRACIEIDELTTFRENYIFTHEIARKLMCNPTNIADRIISIGIIPIHGPAIDGGLTYVFRRSDITAEVLLRINDCNTYKSRTGRGRKIVKPTNTQLGTDQETFTTLELSVKTGISIATIQHEAKYGCLSEAVINMTSSKKAFQFHSRAIGILALLSESHRWAIKKRKSK</sequence>